<dbReference type="GO" id="GO:0015074">
    <property type="term" value="P:DNA integration"/>
    <property type="evidence" value="ECO:0007669"/>
    <property type="project" value="UniProtKB-KW"/>
</dbReference>
<evidence type="ECO:0000256" key="5">
    <source>
        <dbReference type="ARBA" id="ARBA00023172"/>
    </source>
</evidence>
<dbReference type="EMBL" id="DWWU01000034">
    <property type="protein sequence ID" value="HJC15749.1"/>
    <property type="molecule type" value="Genomic_DNA"/>
</dbReference>
<evidence type="ECO:0000256" key="2">
    <source>
        <dbReference type="ARBA" id="ARBA00008857"/>
    </source>
</evidence>
<dbReference type="Gene3D" id="1.10.443.10">
    <property type="entry name" value="Intergrase catalytic core"/>
    <property type="match status" value="1"/>
</dbReference>
<evidence type="ECO:0000313" key="7">
    <source>
        <dbReference type="EMBL" id="HJC15749.1"/>
    </source>
</evidence>
<evidence type="ECO:0000256" key="3">
    <source>
        <dbReference type="ARBA" id="ARBA00022908"/>
    </source>
</evidence>
<dbReference type="Proteomes" id="UP000823849">
    <property type="component" value="Unassembled WGS sequence"/>
</dbReference>
<evidence type="ECO:0000313" key="8">
    <source>
        <dbReference type="Proteomes" id="UP000823849"/>
    </source>
</evidence>
<dbReference type="InterPro" id="IPR011010">
    <property type="entry name" value="DNA_brk_join_enz"/>
</dbReference>
<evidence type="ECO:0000256" key="1">
    <source>
        <dbReference type="ARBA" id="ARBA00003283"/>
    </source>
</evidence>
<dbReference type="InterPro" id="IPR002104">
    <property type="entry name" value="Integrase_catalytic"/>
</dbReference>
<dbReference type="Gene3D" id="1.10.150.130">
    <property type="match status" value="1"/>
</dbReference>
<feature type="domain" description="Tyr recombinase" evidence="6">
    <location>
        <begin position="123"/>
        <end position="297"/>
    </location>
</feature>
<keyword evidence="3" id="KW-0229">DNA integration</keyword>
<organism evidence="7 8">
    <name type="scientific">Candidatus Fusicatenibacter intestinigallinarum</name>
    <dbReference type="NCBI Taxonomy" id="2838598"/>
    <lineage>
        <taxon>Bacteria</taxon>
        <taxon>Bacillati</taxon>
        <taxon>Bacillota</taxon>
        <taxon>Clostridia</taxon>
        <taxon>Lachnospirales</taxon>
        <taxon>Lachnospiraceae</taxon>
        <taxon>Fusicatenibacter</taxon>
    </lineage>
</organism>
<dbReference type="InterPro" id="IPR050090">
    <property type="entry name" value="Tyrosine_recombinase_XerCD"/>
</dbReference>
<dbReference type="GO" id="GO:0006310">
    <property type="term" value="P:DNA recombination"/>
    <property type="evidence" value="ECO:0007669"/>
    <property type="project" value="UniProtKB-KW"/>
</dbReference>
<comment type="caution">
    <text evidence="7">The sequence shown here is derived from an EMBL/GenBank/DDBJ whole genome shotgun (WGS) entry which is preliminary data.</text>
</comment>
<gene>
    <name evidence="7" type="ORF">H9705_07990</name>
</gene>
<evidence type="ECO:0000256" key="4">
    <source>
        <dbReference type="ARBA" id="ARBA00023125"/>
    </source>
</evidence>
<dbReference type="InterPro" id="IPR010998">
    <property type="entry name" value="Integrase_recombinase_N"/>
</dbReference>
<dbReference type="PANTHER" id="PTHR30349:SF41">
    <property type="entry name" value="INTEGRASE_RECOMBINASE PROTEIN MJ0367-RELATED"/>
    <property type="match status" value="1"/>
</dbReference>
<dbReference type="AlphaFoldDB" id="A0A9D2SNI7"/>
<reference evidence="7" key="1">
    <citation type="journal article" date="2021" name="PeerJ">
        <title>Extensive microbial diversity within the chicken gut microbiome revealed by metagenomics and culture.</title>
        <authorList>
            <person name="Gilroy R."/>
            <person name="Ravi A."/>
            <person name="Getino M."/>
            <person name="Pursley I."/>
            <person name="Horton D.L."/>
            <person name="Alikhan N.F."/>
            <person name="Baker D."/>
            <person name="Gharbi K."/>
            <person name="Hall N."/>
            <person name="Watson M."/>
            <person name="Adriaenssens E.M."/>
            <person name="Foster-Nyarko E."/>
            <person name="Jarju S."/>
            <person name="Secka A."/>
            <person name="Antonio M."/>
            <person name="Oren A."/>
            <person name="Chaudhuri R.R."/>
            <person name="La Ragione R."/>
            <person name="Hildebrand F."/>
            <person name="Pallen M.J."/>
        </authorList>
    </citation>
    <scope>NUCLEOTIDE SEQUENCE</scope>
    <source>
        <strain evidence="7">CHK185-5351</strain>
    </source>
</reference>
<dbReference type="PANTHER" id="PTHR30349">
    <property type="entry name" value="PHAGE INTEGRASE-RELATED"/>
    <property type="match status" value="1"/>
</dbReference>
<keyword evidence="5" id="KW-0233">DNA recombination</keyword>
<comment type="function">
    <text evidence="1">Site-specific tyrosine recombinase, which acts by catalyzing the cutting and rejoining of the recombining DNA molecules.</text>
</comment>
<dbReference type="GO" id="GO:0003677">
    <property type="term" value="F:DNA binding"/>
    <property type="evidence" value="ECO:0007669"/>
    <property type="project" value="UniProtKB-KW"/>
</dbReference>
<dbReference type="SUPFAM" id="SSF56349">
    <property type="entry name" value="DNA breaking-rejoining enzymes"/>
    <property type="match status" value="1"/>
</dbReference>
<accession>A0A9D2SNI7</accession>
<dbReference type="PROSITE" id="PS51898">
    <property type="entry name" value="TYR_RECOMBINASE"/>
    <property type="match status" value="1"/>
</dbReference>
<dbReference type="CDD" id="cd01189">
    <property type="entry name" value="INT_ICEBs1_C_like"/>
    <property type="match status" value="1"/>
</dbReference>
<reference evidence="7" key="2">
    <citation type="submission" date="2021-04" db="EMBL/GenBank/DDBJ databases">
        <authorList>
            <person name="Gilroy R."/>
        </authorList>
    </citation>
    <scope>NUCLEOTIDE SEQUENCE</scope>
    <source>
        <strain evidence="7">CHK185-5351</strain>
    </source>
</reference>
<proteinExistence type="inferred from homology"/>
<dbReference type="Pfam" id="PF00589">
    <property type="entry name" value="Phage_integrase"/>
    <property type="match status" value="1"/>
</dbReference>
<dbReference type="InterPro" id="IPR004107">
    <property type="entry name" value="Integrase_SAM-like_N"/>
</dbReference>
<keyword evidence="4" id="KW-0238">DNA-binding</keyword>
<sequence length="297" mass="34691">MKNSQATGKTASTIYYHEMAQEWLEYSEFRLKESSYQKYRGIMNKYLLPAFGVYQISQLTTSCVGEFLKHLRVTDLNRKGGRLSPQYINSILTVFRETSYYSAARGCPFPCDFHYLSQKVEKRECAVFSHEESTRLVSYLLKDMDRSKMGILLCFYTGMRLGELCALKWEDICMDDKLLKISHTMQRLSTTDSVSPRTKIIITEPKTPCSKREIPLPEFLLQMVRKFSCKEKEAFFLTGRTDKLVEPRVMQYRFLRYTKECGIRSLNFHALRHTFATQCVEMNFELKSLAKFSDIPA</sequence>
<comment type="similarity">
    <text evidence="2">Belongs to the 'phage' integrase family.</text>
</comment>
<name>A0A9D2SNI7_9FIRM</name>
<protein>
    <submittedName>
        <fullName evidence="7">Site-specific integrase</fullName>
    </submittedName>
</protein>
<dbReference type="Pfam" id="PF14659">
    <property type="entry name" value="Phage_int_SAM_3"/>
    <property type="match status" value="1"/>
</dbReference>
<evidence type="ECO:0000259" key="6">
    <source>
        <dbReference type="PROSITE" id="PS51898"/>
    </source>
</evidence>
<dbReference type="InterPro" id="IPR013762">
    <property type="entry name" value="Integrase-like_cat_sf"/>
</dbReference>